<keyword evidence="4" id="KW-1185">Reference proteome</keyword>
<dbReference type="Pfam" id="PF13560">
    <property type="entry name" value="HTH_31"/>
    <property type="match status" value="1"/>
</dbReference>
<dbReference type="PANTHER" id="PTHR46797">
    <property type="entry name" value="HTH-TYPE TRANSCRIPTIONAL REGULATOR"/>
    <property type="match status" value="1"/>
</dbReference>
<evidence type="ECO:0000313" key="4">
    <source>
        <dbReference type="Proteomes" id="UP001232973"/>
    </source>
</evidence>
<dbReference type="Proteomes" id="UP001232973">
    <property type="component" value="Unassembled WGS sequence"/>
</dbReference>
<evidence type="ECO:0000259" key="2">
    <source>
        <dbReference type="PROSITE" id="PS50943"/>
    </source>
</evidence>
<dbReference type="InterPro" id="IPR001387">
    <property type="entry name" value="Cro/C1-type_HTH"/>
</dbReference>
<reference evidence="3 4" key="1">
    <citation type="submission" date="2023-07" db="EMBL/GenBank/DDBJ databases">
        <title>Genomic Encyclopedia of Type Strains, Phase IV (KMG-IV): sequencing the most valuable type-strain genomes for metagenomic binning, comparative biology and taxonomic classification.</title>
        <authorList>
            <person name="Goeker M."/>
        </authorList>
    </citation>
    <scope>NUCLEOTIDE SEQUENCE [LARGE SCALE GENOMIC DNA]</scope>
    <source>
        <strain evidence="3 4">DSM 4006</strain>
    </source>
</reference>
<dbReference type="SMART" id="SM00530">
    <property type="entry name" value="HTH_XRE"/>
    <property type="match status" value="1"/>
</dbReference>
<dbReference type="CDD" id="cd00093">
    <property type="entry name" value="HTH_XRE"/>
    <property type="match status" value="1"/>
</dbReference>
<dbReference type="InterPro" id="IPR010982">
    <property type="entry name" value="Lambda_DNA-bd_dom_sf"/>
</dbReference>
<dbReference type="PANTHER" id="PTHR46797:SF1">
    <property type="entry name" value="METHYLPHOSPHONATE SYNTHASE"/>
    <property type="match status" value="1"/>
</dbReference>
<evidence type="ECO:0000256" key="1">
    <source>
        <dbReference type="ARBA" id="ARBA00023125"/>
    </source>
</evidence>
<gene>
    <name evidence="3" type="ORF">J2S03_001995</name>
</gene>
<dbReference type="SUPFAM" id="SSF47413">
    <property type="entry name" value="lambda repressor-like DNA-binding domains"/>
    <property type="match status" value="1"/>
</dbReference>
<sequence length="80" mass="9249">MSDVFGRRLRAYRKLKRLTQAELAKELGVSISIIGSLERGTRVPPWDLFVRLIEVLNVTERELLGDMEFSELQASSRWTL</sequence>
<dbReference type="PROSITE" id="PS50943">
    <property type="entry name" value="HTH_CROC1"/>
    <property type="match status" value="1"/>
</dbReference>
<dbReference type="InterPro" id="IPR050807">
    <property type="entry name" value="TransReg_Diox_bact_type"/>
</dbReference>
<protein>
    <submittedName>
        <fullName evidence="3">Transcriptional regulator with XRE-family HTH domain</fullName>
    </submittedName>
</protein>
<keyword evidence="1" id="KW-0238">DNA-binding</keyword>
<dbReference type="RefSeq" id="WP_274457412.1">
    <property type="nucleotide sequence ID" value="NZ_CP067097.1"/>
</dbReference>
<dbReference type="Gene3D" id="1.10.260.40">
    <property type="entry name" value="lambda repressor-like DNA-binding domains"/>
    <property type="match status" value="1"/>
</dbReference>
<dbReference type="EMBL" id="JAUSTP010000015">
    <property type="protein sequence ID" value="MDQ0190132.1"/>
    <property type="molecule type" value="Genomic_DNA"/>
</dbReference>
<proteinExistence type="predicted"/>
<accession>A0ABT9XIJ2</accession>
<comment type="caution">
    <text evidence="3">The sequence shown here is derived from an EMBL/GenBank/DDBJ whole genome shotgun (WGS) entry which is preliminary data.</text>
</comment>
<organism evidence="3 4">
    <name type="scientific">Alicyclobacillus cycloheptanicus</name>
    <dbReference type="NCBI Taxonomy" id="1457"/>
    <lineage>
        <taxon>Bacteria</taxon>
        <taxon>Bacillati</taxon>
        <taxon>Bacillota</taxon>
        <taxon>Bacilli</taxon>
        <taxon>Bacillales</taxon>
        <taxon>Alicyclobacillaceae</taxon>
        <taxon>Alicyclobacillus</taxon>
    </lineage>
</organism>
<evidence type="ECO:0000313" key="3">
    <source>
        <dbReference type="EMBL" id="MDQ0190132.1"/>
    </source>
</evidence>
<name>A0ABT9XIJ2_9BACL</name>
<feature type="domain" description="HTH cro/C1-type" evidence="2">
    <location>
        <begin position="9"/>
        <end position="63"/>
    </location>
</feature>